<dbReference type="InterPro" id="IPR044922">
    <property type="entry name" value="DUF2063_N_sf"/>
</dbReference>
<protein>
    <submittedName>
        <fullName evidence="3">Uncharacterized protein</fullName>
    </submittedName>
</protein>
<feature type="domain" description="Putative DNA-binding" evidence="1">
    <location>
        <begin position="10"/>
        <end position="95"/>
    </location>
</feature>
<dbReference type="AlphaFoldDB" id="A0A1Z4VP27"/>
<evidence type="ECO:0000313" key="4">
    <source>
        <dbReference type="Proteomes" id="UP000218765"/>
    </source>
</evidence>
<dbReference type="InterPro" id="IPR054098">
    <property type="entry name" value="NGO1945-like_C"/>
</dbReference>
<dbReference type="Gene3D" id="1.10.150.690">
    <property type="entry name" value="DUF2063"/>
    <property type="match status" value="1"/>
</dbReference>
<feature type="domain" description="NGO1945-like C-terminal" evidence="2">
    <location>
        <begin position="148"/>
        <end position="246"/>
    </location>
</feature>
<accession>A0A1Z4VP27</accession>
<dbReference type="Gene3D" id="3.90.930.50">
    <property type="match status" value="1"/>
</dbReference>
<dbReference type="Proteomes" id="UP000218765">
    <property type="component" value="Chromosome"/>
</dbReference>
<organism evidence="3 4">
    <name type="scientific">Thiohalobacter thiocyanaticus</name>
    <dbReference type="NCBI Taxonomy" id="585455"/>
    <lineage>
        <taxon>Bacteria</taxon>
        <taxon>Pseudomonadati</taxon>
        <taxon>Pseudomonadota</taxon>
        <taxon>Gammaproteobacteria</taxon>
        <taxon>Thiohalobacterales</taxon>
        <taxon>Thiohalobacteraceae</taxon>
        <taxon>Thiohalobacter</taxon>
    </lineage>
</organism>
<dbReference type="EMBL" id="AP018052">
    <property type="protein sequence ID" value="BAZ93361.1"/>
    <property type="molecule type" value="Genomic_DNA"/>
</dbReference>
<dbReference type="Pfam" id="PF22106">
    <property type="entry name" value="NGO1945_C"/>
    <property type="match status" value="1"/>
</dbReference>
<proteinExistence type="predicted"/>
<dbReference type="OrthoDB" id="4146344at2"/>
<keyword evidence="4" id="KW-1185">Reference proteome</keyword>
<gene>
    <name evidence="3" type="ORF">FOKN1_0961</name>
</gene>
<evidence type="ECO:0000259" key="2">
    <source>
        <dbReference type="Pfam" id="PF22106"/>
    </source>
</evidence>
<name>A0A1Z4VP27_9GAMM</name>
<dbReference type="RefSeq" id="WP_096365254.1">
    <property type="nucleotide sequence ID" value="NZ_AP018052.1"/>
</dbReference>
<sequence length="259" mass="29314">MAETGDFQATQFAFAAHIRDPAHQPAPADVEDRRMAIYRELFINNISSFLAGTLPVLHQLLPEAQWQEMMRDFLVRHRCHSPYFLDIPREFLTYLEHSRDAHAGDPPFLYELAHYEWAELALSVADEQLPPAAGITDAGLLDTPLQVSPLAWPFSYRFPVHRIGPDYQPDAPPPAPTYLLLYRDPDDEVRFIELNAVSARLLALLLERAGDPGYTARQALEQITVELGHSEPDVVITGGRGILADWQHRRILHSPHTTD</sequence>
<evidence type="ECO:0000259" key="1">
    <source>
        <dbReference type="Pfam" id="PF09836"/>
    </source>
</evidence>
<dbReference type="InterPro" id="IPR018640">
    <property type="entry name" value="DUF2063"/>
</dbReference>
<dbReference type="Pfam" id="PF09836">
    <property type="entry name" value="DUF2063"/>
    <property type="match status" value="1"/>
</dbReference>
<evidence type="ECO:0000313" key="3">
    <source>
        <dbReference type="EMBL" id="BAZ93361.1"/>
    </source>
</evidence>
<reference evidence="3 4" key="1">
    <citation type="submission" date="2017-05" db="EMBL/GenBank/DDBJ databases">
        <title>Thiocyanate degradation by Thiohalobacter thiocyanaticus FOKN1.</title>
        <authorList>
            <person name="Oshiki M."/>
            <person name="Fukushima T."/>
            <person name="Kawano S."/>
            <person name="Nakagawa J."/>
        </authorList>
    </citation>
    <scope>NUCLEOTIDE SEQUENCE [LARGE SCALE GENOMIC DNA]</scope>
    <source>
        <strain evidence="3 4">FOKN1</strain>
    </source>
</reference>
<dbReference type="KEGG" id="ttc:FOKN1_0961"/>